<reference evidence="3 4" key="1">
    <citation type="submission" date="2024-01" db="EMBL/GenBank/DDBJ databases">
        <title>Genome insights into Plantactinospora sonchi sp. nov.</title>
        <authorList>
            <person name="Wang L."/>
        </authorList>
    </citation>
    <scope>NUCLEOTIDE SEQUENCE [LARGE SCALE GENOMIC DNA]</scope>
    <source>
        <strain evidence="3 4">NEAU-QY2</strain>
    </source>
</reference>
<keyword evidence="4" id="KW-1185">Reference proteome</keyword>
<keyword evidence="2" id="KW-1133">Transmembrane helix</keyword>
<proteinExistence type="predicted"/>
<evidence type="ECO:0000313" key="3">
    <source>
        <dbReference type="EMBL" id="MEE6257985.1"/>
    </source>
</evidence>
<feature type="region of interest" description="Disordered" evidence="1">
    <location>
        <begin position="137"/>
        <end position="158"/>
    </location>
</feature>
<feature type="compositionally biased region" description="Polar residues" evidence="1">
    <location>
        <begin position="137"/>
        <end position="150"/>
    </location>
</feature>
<protein>
    <submittedName>
        <fullName evidence="3">Uncharacterized protein</fullName>
    </submittedName>
</protein>
<comment type="caution">
    <text evidence="3">The sequence shown here is derived from an EMBL/GenBank/DDBJ whole genome shotgun (WGS) entry which is preliminary data.</text>
</comment>
<evidence type="ECO:0000256" key="2">
    <source>
        <dbReference type="SAM" id="Phobius"/>
    </source>
</evidence>
<sequence>MEHPLTMDEKLPYPNHDAFRSELVFFPIRMDGTVGIYAEQSIELLKELRAQGVDASWSLNREARGWYGERSAVVELIVIPLIVGVASSAAWGVLKAVFSKKEKTTFKIKILARVHPDGSQDSQFEIEGPGSEISSALEQLNPWRQQTTNSDDNHDLGE</sequence>
<gene>
    <name evidence="3" type="ORF">V1633_05695</name>
</gene>
<organism evidence="3 4">
    <name type="scientific">Plantactinospora sonchi</name>
    <dbReference type="NCBI Taxonomy" id="1544735"/>
    <lineage>
        <taxon>Bacteria</taxon>
        <taxon>Bacillati</taxon>
        <taxon>Actinomycetota</taxon>
        <taxon>Actinomycetes</taxon>
        <taxon>Micromonosporales</taxon>
        <taxon>Micromonosporaceae</taxon>
        <taxon>Plantactinospora</taxon>
    </lineage>
</organism>
<dbReference type="Proteomes" id="UP001332243">
    <property type="component" value="Unassembled WGS sequence"/>
</dbReference>
<dbReference type="EMBL" id="JAZGQK010000003">
    <property type="protein sequence ID" value="MEE6257985.1"/>
    <property type="molecule type" value="Genomic_DNA"/>
</dbReference>
<accession>A0ABU7RN99</accession>
<keyword evidence="2" id="KW-0812">Transmembrane</keyword>
<name>A0ABU7RN99_9ACTN</name>
<feature type="transmembrane region" description="Helical" evidence="2">
    <location>
        <begin position="76"/>
        <end position="98"/>
    </location>
</feature>
<evidence type="ECO:0000313" key="4">
    <source>
        <dbReference type="Proteomes" id="UP001332243"/>
    </source>
</evidence>
<keyword evidence="2" id="KW-0472">Membrane</keyword>
<evidence type="ECO:0000256" key="1">
    <source>
        <dbReference type="SAM" id="MobiDB-lite"/>
    </source>
</evidence>
<dbReference type="RefSeq" id="WP_331213089.1">
    <property type="nucleotide sequence ID" value="NZ_JAZGQK010000003.1"/>
</dbReference>